<evidence type="ECO:0000313" key="7">
    <source>
        <dbReference type="EMBL" id="SDD01248.1"/>
    </source>
</evidence>
<proteinExistence type="inferred from homology"/>
<accession>A0A1G6R9N1</accession>
<dbReference type="InterPro" id="IPR038729">
    <property type="entry name" value="Rad50/SbcC_AAA"/>
</dbReference>
<keyword evidence="8" id="KW-1185">Reference proteome</keyword>
<dbReference type="PANTHER" id="PTHR32114">
    <property type="entry name" value="ABC TRANSPORTER ABCH.3"/>
    <property type="match status" value="1"/>
</dbReference>
<dbReference type="SUPFAM" id="SSF52540">
    <property type="entry name" value="P-loop containing nucleoside triphosphate hydrolases"/>
    <property type="match status" value="1"/>
</dbReference>
<dbReference type="OrthoDB" id="9795626at2"/>
<feature type="region of interest" description="Disordered" evidence="5">
    <location>
        <begin position="95"/>
        <end position="128"/>
    </location>
</feature>
<name>A0A1G6R9N1_9PSEU</name>
<dbReference type="GO" id="GO:0016887">
    <property type="term" value="F:ATP hydrolysis activity"/>
    <property type="evidence" value="ECO:0007669"/>
    <property type="project" value="InterPro"/>
</dbReference>
<feature type="compositionally biased region" description="Basic and acidic residues" evidence="5">
    <location>
        <begin position="96"/>
        <end position="107"/>
    </location>
</feature>
<dbReference type="Gene3D" id="3.40.50.300">
    <property type="entry name" value="P-loop containing nucleotide triphosphate hydrolases"/>
    <property type="match status" value="2"/>
</dbReference>
<evidence type="ECO:0000259" key="6">
    <source>
        <dbReference type="Pfam" id="PF13476"/>
    </source>
</evidence>
<feature type="coiled-coil region" evidence="4">
    <location>
        <begin position="362"/>
        <end position="409"/>
    </location>
</feature>
<gene>
    <name evidence="7" type="ORF">SAMN05216174_106229</name>
</gene>
<keyword evidence="7" id="KW-0378">Hydrolase</keyword>
<dbReference type="GO" id="GO:0004527">
    <property type="term" value="F:exonuclease activity"/>
    <property type="evidence" value="ECO:0007669"/>
    <property type="project" value="UniProtKB-KW"/>
</dbReference>
<keyword evidence="7" id="KW-0269">Exonuclease</keyword>
<dbReference type="STRING" id="1271860.SAMN05216174_106229"/>
<feature type="domain" description="Rad50/SbcC-type AAA" evidence="6">
    <location>
        <begin position="6"/>
        <end position="186"/>
    </location>
</feature>
<feature type="coiled-coil region" evidence="4">
    <location>
        <begin position="710"/>
        <end position="737"/>
    </location>
</feature>
<keyword evidence="4" id="KW-0175">Coiled coil</keyword>
<comment type="subunit">
    <text evidence="2">Heterodimer of SbcC and SbcD.</text>
</comment>
<dbReference type="AlphaFoldDB" id="A0A1G6R9N1"/>
<evidence type="ECO:0000256" key="4">
    <source>
        <dbReference type="SAM" id="Coils"/>
    </source>
</evidence>
<comment type="similarity">
    <text evidence="1">Belongs to the SMC family. SbcC subfamily.</text>
</comment>
<dbReference type="RefSeq" id="WP_091450648.1">
    <property type="nucleotide sequence ID" value="NZ_FMZZ01000006.1"/>
</dbReference>
<dbReference type="Pfam" id="PF13558">
    <property type="entry name" value="SbcC_Walker_B"/>
    <property type="match status" value="1"/>
</dbReference>
<evidence type="ECO:0000256" key="3">
    <source>
        <dbReference type="ARBA" id="ARBA00013368"/>
    </source>
</evidence>
<dbReference type="InterPro" id="IPR027417">
    <property type="entry name" value="P-loop_NTPase"/>
</dbReference>
<dbReference type="PANTHER" id="PTHR32114:SF2">
    <property type="entry name" value="ABC TRANSPORTER ABCH.3"/>
    <property type="match status" value="1"/>
</dbReference>
<dbReference type="GO" id="GO:0006302">
    <property type="term" value="P:double-strand break repair"/>
    <property type="evidence" value="ECO:0007669"/>
    <property type="project" value="InterPro"/>
</dbReference>
<protein>
    <recommendedName>
        <fullName evidence="3">Nuclease SbcCD subunit C</fullName>
    </recommendedName>
</protein>
<feature type="coiled-coil region" evidence="4">
    <location>
        <begin position="588"/>
        <end position="629"/>
    </location>
</feature>
<dbReference type="Proteomes" id="UP000199501">
    <property type="component" value="Unassembled WGS sequence"/>
</dbReference>
<reference evidence="8" key="1">
    <citation type="submission" date="2016-10" db="EMBL/GenBank/DDBJ databases">
        <authorList>
            <person name="Varghese N."/>
            <person name="Submissions S."/>
        </authorList>
    </citation>
    <scope>NUCLEOTIDE SEQUENCE [LARGE SCALE GENOMIC DNA]</scope>
    <source>
        <strain evidence="8">IBRC-M 10403</strain>
    </source>
</reference>
<evidence type="ECO:0000256" key="5">
    <source>
        <dbReference type="SAM" id="MobiDB-lite"/>
    </source>
</evidence>
<evidence type="ECO:0000256" key="1">
    <source>
        <dbReference type="ARBA" id="ARBA00006930"/>
    </source>
</evidence>
<evidence type="ECO:0000256" key="2">
    <source>
        <dbReference type="ARBA" id="ARBA00011322"/>
    </source>
</evidence>
<dbReference type="EMBL" id="FMZZ01000006">
    <property type="protein sequence ID" value="SDD01248.1"/>
    <property type="molecule type" value="Genomic_DNA"/>
</dbReference>
<sequence length="987" mass="105907">MRLHRMELTAFGPFAGHEVVDFDRLGAEGLFLLHGDTGAGKTTVLDAVAYALFGAVPGARAEAKRLRCDYADPDAHTEVSLELSVRGHRLLLTRSPEYERPKRRGDGTTKQPAKASLTWLGPAPSGHASEGVTRIDEVAREVEGLLGMTKDQFFQVVLLPQGDFAQFLRSSTEDRERLLEKLFGTQHFERVEKWFRDRRLERRHVVDQAKAESRELVARFAQAAGVEPPEEAGPVWLTEIIAGVEAADAEATTIAADAAGKRERADTALTEGRELADRVRRVRRATDDLAELAEQAEVRAQSREELAAALRAVPVVAAAEQVRRAEWKADQAEQAVRERASDAEEAGFAEPDALLSELRKESARLREEAGGLAALVAEAERQRADEARLVDLGERIEAARRAAEDIAARSAGFPERIAAARDDLSKATEARAALPGLRARKDEVAAALKDQGTLPDAEKALAAAKSAHQDAVDAHQAARDLVQDLRQRRLDGMAAELAEGLAAGESCPVCGSVEHPAPAHPTSVRATPEDEEAAQAEERRLAAVRENTANAVTQAQHTLKTLAGRLAPWSDVDLVQANASALAAFRSANELAGRHGTLEKALAALESEAEALRDKHGALEREAVSLESERTALAATVADRESTLEQARGEHASVGARRRHLLTLVTAVDALIEAQTAAVTARERLKEQRDALADVVSEAGFAGLAEALGAARADTVVDKLREQLADAEKREAASRSILADPDLFGIEADLDVDLVPLTQAAKAARTLAEHAVAGAQTAANRLREVRRLGERLRVAWEKLAPLEAEFAELDALTDVVNGRGQNSTRMSLRSYVLAARLEDIAAAGTERLRQMTQGRYSFVHSDEAGARGTRGGLGLDVLDDFSGRTRSAKTLSGGESFVASLALALGLADVVAAESGGGALLDTLFVDEGFGTLDAGTLDDVMAILDSLREGGRVVGLVSHVDELRQRIPVRLRVAKARTGSTLHLTA</sequence>
<keyword evidence="7" id="KW-0540">Nuclease</keyword>
<organism evidence="7 8">
    <name type="scientific">Actinokineospora iranica</name>
    <dbReference type="NCBI Taxonomy" id="1271860"/>
    <lineage>
        <taxon>Bacteria</taxon>
        <taxon>Bacillati</taxon>
        <taxon>Actinomycetota</taxon>
        <taxon>Actinomycetes</taxon>
        <taxon>Pseudonocardiales</taxon>
        <taxon>Pseudonocardiaceae</taxon>
        <taxon>Actinokineospora</taxon>
    </lineage>
</organism>
<dbReference type="Pfam" id="PF13476">
    <property type="entry name" value="AAA_23"/>
    <property type="match status" value="1"/>
</dbReference>
<evidence type="ECO:0000313" key="8">
    <source>
        <dbReference type="Proteomes" id="UP000199501"/>
    </source>
</evidence>